<dbReference type="InterPro" id="IPR050348">
    <property type="entry name" value="Protein-Tyr_Phosphatase"/>
</dbReference>
<evidence type="ECO:0000256" key="4">
    <source>
        <dbReference type="ARBA" id="ARBA00022912"/>
    </source>
</evidence>
<dbReference type="PRINTS" id="PR00700">
    <property type="entry name" value="PRTYPHPHTASE"/>
</dbReference>
<dbReference type="SMART" id="SM00404">
    <property type="entry name" value="PTPc_motif"/>
    <property type="match status" value="1"/>
</dbReference>
<name>A0A183GTA9_HELPZ</name>
<keyword evidence="3" id="KW-0378">Hydrolase</keyword>
<reference evidence="8" key="1">
    <citation type="submission" date="2019-09" db="UniProtKB">
        <authorList>
            <consortium name="WormBaseParasite"/>
        </authorList>
    </citation>
    <scope>IDENTIFICATION</scope>
</reference>
<dbReference type="InterPro" id="IPR029021">
    <property type="entry name" value="Prot-tyrosine_phosphatase-like"/>
</dbReference>
<dbReference type="Gene3D" id="3.90.190.10">
    <property type="entry name" value="Protein tyrosine phosphatase superfamily"/>
    <property type="match status" value="1"/>
</dbReference>
<keyword evidence="7" id="KW-1185">Reference proteome</keyword>
<dbReference type="WBParaSite" id="HPBE_0002592901-mRNA-1">
    <property type="protein sequence ID" value="HPBE_0002592901-mRNA-1"/>
    <property type="gene ID" value="HPBE_0002592901"/>
</dbReference>
<accession>A0A183GTA9</accession>
<dbReference type="InterPro" id="IPR000387">
    <property type="entry name" value="Tyr_Pase_dom"/>
</dbReference>
<dbReference type="AlphaFoldDB" id="A0A183GTA9"/>
<evidence type="ECO:0000313" key="8">
    <source>
        <dbReference type="WBParaSite" id="HPBE_0002592901-mRNA-1"/>
    </source>
</evidence>
<dbReference type="PROSITE" id="PS50055">
    <property type="entry name" value="TYR_PHOSPHATASE_PTP"/>
    <property type="match status" value="1"/>
</dbReference>
<evidence type="ECO:0000256" key="2">
    <source>
        <dbReference type="ARBA" id="ARBA00013064"/>
    </source>
</evidence>
<evidence type="ECO:0000313" key="7">
    <source>
        <dbReference type="Proteomes" id="UP000050761"/>
    </source>
</evidence>
<dbReference type="InterPro" id="IPR000242">
    <property type="entry name" value="PTP_cat"/>
</dbReference>
<proteinExistence type="inferred from homology"/>
<feature type="domain" description="Tyrosine-protein phosphatase" evidence="5">
    <location>
        <begin position="23"/>
        <end position="150"/>
    </location>
</feature>
<dbReference type="GO" id="GO:0004725">
    <property type="term" value="F:protein tyrosine phosphatase activity"/>
    <property type="evidence" value="ECO:0007669"/>
    <property type="project" value="UniProtKB-EC"/>
</dbReference>
<protein>
    <recommendedName>
        <fullName evidence="2">protein-tyrosine-phosphatase</fullName>
        <ecNumber evidence="2">3.1.3.48</ecNumber>
    </recommendedName>
</protein>
<dbReference type="PROSITE" id="PS50056">
    <property type="entry name" value="TYR_PHOSPHATASE_2"/>
    <property type="match status" value="1"/>
</dbReference>
<organism evidence="7 8">
    <name type="scientific">Heligmosomoides polygyrus</name>
    <name type="common">Parasitic roundworm</name>
    <dbReference type="NCBI Taxonomy" id="6339"/>
    <lineage>
        <taxon>Eukaryota</taxon>
        <taxon>Metazoa</taxon>
        <taxon>Ecdysozoa</taxon>
        <taxon>Nematoda</taxon>
        <taxon>Chromadorea</taxon>
        <taxon>Rhabditida</taxon>
        <taxon>Rhabditina</taxon>
        <taxon>Rhabditomorpha</taxon>
        <taxon>Strongyloidea</taxon>
        <taxon>Heligmosomidae</taxon>
        <taxon>Heligmosomoides</taxon>
    </lineage>
</organism>
<evidence type="ECO:0000259" key="6">
    <source>
        <dbReference type="PROSITE" id="PS50056"/>
    </source>
</evidence>
<dbReference type="GO" id="GO:0008045">
    <property type="term" value="P:motor neuron axon guidance"/>
    <property type="evidence" value="ECO:0007669"/>
    <property type="project" value="TreeGrafter"/>
</dbReference>
<comment type="similarity">
    <text evidence="1">Belongs to the protein-tyrosine phosphatase family.</text>
</comment>
<evidence type="ECO:0000256" key="1">
    <source>
        <dbReference type="ARBA" id="ARBA00009580"/>
    </source>
</evidence>
<dbReference type="Pfam" id="PF00102">
    <property type="entry name" value="Y_phosphatase"/>
    <property type="match status" value="1"/>
</dbReference>
<dbReference type="InterPro" id="IPR003595">
    <property type="entry name" value="Tyr_Pase_cat"/>
</dbReference>
<dbReference type="EC" id="3.1.3.48" evidence="2"/>
<dbReference type="Proteomes" id="UP000050761">
    <property type="component" value="Unassembled WGS sequence"/>
</dbReference>
<keyword evidence="4" id="KW-0904">Protein phosphatase</keyword>
<dbReference type="SUPFAM" id="SSF52799">
    <property type="entry name" value="(Phosphotyrosine protein) phosphatases II"/>
    <property type="match status" value="1"/>
</dbReference>
<sequence length="195" mass="22506">LHNCGTRRIRNTYDAAVIKIEFQGNERRLLHCCFFSWGYRGTPIRPTELLNFISDINYNRDLLIKEAIDAKWMNANDISPISIYCLTGTGRSATVIALDICFRKLDDTAKRTCGPLLDVQDVVLRLRTRRAMAIQKAEQYLFIHLAALEYAVRQRYLAEKSYSEAELDNYFYQKTSPSKEVTEKGNENKPTTPKN</sequence>
<dbReference type="PANTHER" id="PTHR19134">
    <property type="entry name" value="RECEPTOR-TYPE TYROSINE-PROTEIN PHOSPHATASE"/>
    <property type="match status" value="1"/>
</dbReference>
<feature type="domain" description="Tyrosine specific protein phosphatases" evidence="6">
    <location>
        <begin position="50"/>
        <end position="141"/>
    </location>
</feature>
<dbReference type="PANTHER" id="PTHR19134:SF562">
    <property type="entry name" value="PROTEIN-TYROSINE-PHOSPHATASE"/>
    <property type="match status" value="1"/>
</dbReference>
<evidence type="ECO:0000259" key="5">
    <source>
        <dbReference type="PROSITE" id="PS50055"/>
    </source>
</evidence>
<evidence type="ECO:0000256" key="3">
    <source>
        <dbReference type="ARBA" id="ARBA00022801"/>
    </source>
</evidence>